<evidence type="ECO:0000259" key="1">
    <source>
        <dbReference type="Pfam" id="PF05448"/>
    </source>
</evidence>
<name>A0A5C6E6P7_9BACT</name>
<reference evidence="4 5" key="1">
    <citation type="submission" date="2019-02" db="EMBL/GenBank/DDBJ databases">
        <title>Deep-cultivation of Planctomycetes and their phenomic and genomic characterization uncovers novel biology.</title>
        <authorList>
            <person name="Wiegand S."/>
            <person name="Jogler M."/>
            <person name="Boedeker C."/>
            <person name="Pinto D."/>
            <person name="Vollmers J."/>
            <person name="Rivas-Marin E."/>
            <person name="Kohn T."/>
            <person name="Peeters S.H."/>
            <person name="Heuer A."/>
            <person name="Rast P."/>
            <person name="Oberbeckmann S."/>
            <person name="Bunk B."/>
            <person name="Jeske O."/>
            <person name="Meyerdierks A."/>
            <person name="Storesund J.E."/>
            <person name="Kallscheuer N."/>
            <person name="Luecker S."/>
            <person name="Lage O.M."/>
            <person name="Pohl T."/>
            <person name="Merkel B.J."/>
            <person name="Hornburger P."/>
            <person name="Mueller R.-W."/>
            <person name="Bruemmer F."/>
            <person name="Labrenz M."/>
            <person name="Spormann A.M."/>
            <person name="Op Den Camp H."/>
            <person name="Overmann J."/>
            <person name="Amann R."/>
            <person name="Jetten M.S.M."/>
            <person name="Mascher T."/>
            <person name="Medema M.H."/>
            <person name="Devos D.P."/>
            <person name="Kaster A.-K."/>
            <person name="Ovreas L."/>
            <person name="Rohde M."/>
            <person name="Galperin M.Y."/>
            <person name="Jogler C."/>
        </authorList>
    </citation>
    <scope>NUCLEOTIDE SEQUENCE [LARGE SCALE GENOMIC DNA]</scope>
    <source>
        <strain evidence="4 5">Q31b</strain>
    </source>
</reference>
<dbReference type="InterPro" id="IPR050261">
    <property type="entry name" value="FrsA_esterase"/>
</dbReference>
<dbReference type="SUPFAM" id="SSF53474">
    <property type="entry name" value="alpha/beta-Hydrolases"/>
    <property type="match status" value="1"/>
</dbReference>
<dbReference type="Pfam" id="PF21027">
    <property type="entry name" value="Sde0182_C"/>
    <property type="match status" value="1"/>
</dbReference>
<dbReference type="GO" id="GO:0005975">
    <property type="term" value="P:carbohydrate metabolic process"/>
    <property type="evidence" value="ECO:0007669"/>
    <property type="project" value="InterPro"/>
</dbReference>
<protein>
    <submittedName>
        <fullName evidence="4">Alpha/beta hydrolase family protein</fullName>
    </submittedName>
</protein>
<dbReference type="PANTHER" id="PTHR22946">
    <property type="entry name" value="DIENELACTONE HYDROLASE DOMAIN-CONTAINING PROTEIN-RELATED"/>
    <property type="match status" value="1"/>
</dbReference>
<dbReference type="InterPro" id="IPR013783">
    <property type="entry name" value="Ig-like_fold"/>
</dbReference>
<dbReference type="Gene3D" id="2.60.40.10">
    <property type="entry name" value="Immunoglobulins"/>
    <property type="match status" value="1"/>
</dbReference>
<dbReference type="Pfam" id="PF07632">
    <property type="entry name" value="Sde182_NH-like"/>
    <property type="match status" value="1"/>
</dbReference>
<dbReference type="AlphaFoldDB" id="A0A5C6E6P7"/>
<dbReference type="Pfam" id="PF05448">
    <property type="entry name" value="AXE1"/>
    <property type="match status" value="1"/>
</dbReference>
<comment type="caution">
    <text evidence="4">The sequence shown here is derived from an EMBL/GenBank/DDBJ whole genome shotgun (WGS) entry which is preliminary data.</text>
</comment>
<dbReference type="Gene3D" id="2.70.98.10">
    <property type="match status" value="1"/>
</dbReference>
<dbReference type="Gene3D" id="3.40.50.1820">
    <property type="entry name" value="alpha/beta hydrolase"/>
    <property type="match status" value="1"/>
</dbReference>
<dbReference type="Pfam" id="PF10142">
    <property type="entry name" value="PhoPQ_related"/>
    <property type="match status" value="1"/>
</dbReference>
<keyword evidence="4" id="KW-0378">Hydrolase</keyword>
<evidence type="ECO:0000313" key="5">
    <source>
        <dbReference type="Proteomes" id="UP000315471"/>
    </source>
</evidence>
<dbReference type="InterPro" id="IPR011013">
    <property type="entry name" value="Gal_mutarotase_sf_dom"/>
</dbReference>
<dbReference type="EMBL" id="SJPY01000002">
    <property type="protein sequence ID" value="TWU44285.1"/>
    <property type="molecule type" value="Genomic_DNA"/>
</dbReference>
<dbReference type="GO" id="GO:0016799">
    <property type="term" value="F:hydrolase activity, hydrolyzing N-glycosyl compounds"/>
    <property type="evidence" value="ECO:0007669"/>
    <property type="project" value="InterPro"/>
</dbReference>
<dbReference type="InterPro" id="IPR008391">
    <property type="entry name" value="AXE1_dom"/>
</dbReference>
<evidence type="ECO:0000313" key="4">
    <source>
        <dbReference type="EMBL" id="TWU44285.1"/>
    </source>
</evidence>
<dbReference type="InterPro" id="IPR036452">
    <property type="entry name" value="Ribo_hydro-like"/>
</dbReference>
<keyword evidence="5" id="KW-1185">Reference proteome</keyword>
<dbReference type="Proteomes" id="UP000315471">
    <property type="component" value="Unassembled WGS sequence"/>
</dbReference>
<feature type="domain" description="Cellulose-binding Sde182 nucleoside hydrolase-like" evidence="2">
    <location>
        <begin position="733"/>
        <end position="1015"/>
    </location>
</feature>
<gene>
    <name evidence="4" type="ORF">Q31b_18210</name>
</gene>
<feature type="domain" description="Acetyl xylan esterase" evidence="1">
    <location>
        <begin position="407"/>
        <end position="533"/>
    </location>
</feature>
<proteinExistence type="predicted"/>
<accession>A0A5C6E6P7</accession>
<dbReference type="OrthoDB" id="231476at2"/>
<sequence>MREGIRVLLRGLLLTIAGICQVQLMAAEGGANLDLYPSVVLSNAQVNMKVYLPDPEDGAYRATRYDWSGMIGSLQYKGHEYFGYWKPSYDPTLGIFGPADTYKTAGLGYDEAKPGETFLRIGVGSIEKEDEPEYDFHNKYKLVDSGTWTIDRGSDWITFTQSIDGDFGYGYVYSKTLKLKEDGFLMKHTLKNTGEKTITTDQYNHNFFMIDNEQCGPAVKISYPFSVSTQDDLKGLMEVNGNTLHFTKAMERGTVFMSLDGYSDKSEDNRFTIENSKSGAGVTVAVDKPVNKLEFWSNGRVICPENTIQLSVEPGQEEVWTADYSLFATQDSNTIHAAKSLPSTTPWDLVALSRQPEYQWADQESPVWSLHYQGEVYKGNPTRVFAYYASPVTLGLERTGGSEGTGEKTFPAVVLVHGGGGMAFKEWAERWAKRGYAAIAMDLGGCGPERRQRLVDGGPGQSDKQKFQAIDQPVEDQWSYHAVANVILAHSLIRRFDEVDASRTAVTGISWGGYLTCIVAGLDSRFKAAVPVYGCGFLHENSMWLDNFAAMNAQQKDKWVQLWDPSMYVGSATMPMFFINGTNDGAYPLDSYAKTYGLVNGKRNFRITVNMRHGHSPGWTPEEIGLFVDQYLKAGTPLPEVLTPEISDGEIRARFKSETALTSATLHYTTGKTPINQLDWQTLPARIEDDMIVSPQPPEKATIWFISVADARRINVSSELVFAKENLASAKPRLIILADMGNEPDEMQQMIHMISCSNEFELEGLIAVTGKYLRPGSRLGEYNWVTHPELYIEIIDAYAKVYKNLQKHADGWPEPDALKKIVAAGQKEYGIADVEEGNSSPGSERIIRALTKDDDRPVWIVVNAGANTLAQALVDYRATHTAEEVEQFVAKLRVFENGSQDNAGAWICSQFPAIHWIRSNYQTYAYGGPSRNNLGPHTWQPYANSTQGQLDWQKEHIINGHGALGAIYPPRLFHAWGDGVINFMEGGGTIPWMGLVNKGLFDVDQPSWGGWSGRFSPEKTQNFWSRHKDIKQDEQEVAPFYTHSEVSDTWTDPQSGTTYSDNYVPVWRWREAMYNDFKCRMDWCVQPYDKANHHPVAAIGQDRSDSIIRITAAPGDTIDLDASNSTDPDQDELLIRWWQYQEAGTYAGSVPISSPENAKTQLTIPSDAGGKQIHIILEIKDKNPIAALFDYRRLVIDVTPVSS</sequence>
<dbReference type="InterPro" id="IPR029058">
    <property type="entry name" value="AB_hydrolase_fold"/>
</dbReference>
<dbReference type="InterPro" id="IPR011483">
    <property type="entry name" value="Sde182_NH-like"/>
</dbReference>
<dbReference type="InterPro" id="IPR048527">
    <property type="entry name" value="Sde182_C"/>
</dbReference>
<evidence type="ECO:0000259" key="2">
    <source>
        <dbReference type="Pfam" id="PF07632"/>
    </source>
</evidence>
<dbReference type="GO" id="GO:0030246">
    <property type="term" value="F:carbohydrate binding"/>
    <property type="evidence" value="ECO:0007669"/>
    <property type="project" value="InterPro"/>
</dbReference>
<feature type="domain" description="Cellulose-binding Sde182 C-terminal" evidence="3">
    <location>
        <begin position="1117"/>
        <end position="1198"/>
    </location>
</feature>
<dbReference type="InterPro" id="IPR014718">
    <property type="entry name" value="GH-type_carb-bd"/>
</dbReference>
<dbReference type="Gene3D" id="3.90.245.10">
    <property type="entry name" value="Ribonucleoside hydrolase-like"/>
    <property type="match status" value="1"/>
</dbReference>
<evidence type="ECO:0000259" key="3">
    <source>
        <dbReference type="Pfam" id="PF21027"/>
    </source>
</evidence>
<dbReference type="SUPFAM" id="SSF74650">
    <property type="entry name" value="Galactose mutarotase-like"/>
    <property type="match status" value="1"/>
</dbReference>
<dbReference type="InterPro" id="IPR009199">
    <property type="entry name" value="PhoPQ-act_pathogen-rel_PqaA"/>
</dbReference>
<dbReference type="RefSeq" id="WP_146599263.1">
    <property type="nucleotide sequence ID" value="NZ_SJPY01000002.1"/>
</dbReference>
<organism evidence="4 5">
    <name type="scientific">Novipirellula aureliae</name>
    <dbReference type="NCBI Taxonomy" id="2527966"/>
    <lineage>
        <taxon>Bacteria</taxon>
        <taxon>Pseudomonadati</taxon>
        <taxon>Planctomycetota</taxon>
        <taxon>Planctomycetia</taxon>
        <taxon>Pirellulales</taxon>
        <taxon>Pirellulaceae</taxon>
        <taxon>Novipirellula</taxon>
    </lineage>
</organism>